<protein>
    <submittedName>
        <fullName evidence="1">Uncharacterized protein</fullName>
    </submittedName>
</protein>
<dbReference type="KEGG" id="ruv:EC9_31480"/>
<gene>
    <name evidence="1" type="ORF">EC9_31480</name>
</gene>
<evidence type="ECO:0000313" key="2">
    <source>
        <dbReference type="Proteomes" id="UP000319557"/>
    </source>
</evidence>
<evidence type="ECO:0000313" key="1">
    <source>
        <dbReference type="EMBL" id="QDS88952.1"/>
    </source>
</evidence>
<keyword evidence="2" id="KW-1185">Reference proteome</keyword>
<reference evidence="1 2" key="1">
    <citation type="submission" date="2019-02" db="EMBL/GenBank/DDBJ databases">
        <title>Deep-cultivation of Planctomycetes and their phenomic and genomic characterization uncovers novel biology.</title>
        <authorList>
            <person name="Wiegand S."/>
            <person name="Jogler M."/>
            <person name="Boedeker C."/>
            <person name="Pinto D."/>
            <person name="Vollmers J."/>
            <person name="Rivas-Marin E."/>
            <person name="Kohn T."/>
            <person name="Peeters S.H."/>
            <person name="Heuer A."/>
            <person name="Rast P."/>
            <person name="Oberbeckmann S."/>
            <person name="Bunk B."/>
            <person name="Jeske O."/>
            <person name="Meyerdierks A."/>
            <person name="Storesund J.E."/>
            <person name="Kallscheuer N."/>
            <person name="Luecker S."/>
            <person name="Lage O.M."/>
            <person name="Pohl T."/>
            <person name="Merkel B.J."/>
            <person name="Hornburger P."/>
            <person name="Mueller R.-W."/>
            <person name="Bruemmer F."/>
            <person name="Labrenz M."/>
            <person name="Spormann A.M."/>
            <person name="Op den Camp H."/>
            <person name="Overmann J."/>
            <person name="Amann R."/>
            <person name="Jetten M.S.M."/>
            <person name="Mascher T."/>
            <person name="Medema M.H."/>
            <person name="Devos D.P."/>
            <person name="Kaster A.-K."/>
            <person name="Ovreas L."/>
            <person name="Rohde M."/>
            <person name="Galperin M.Y."/>
            <person name="Jogler C."/>
        </authorList>
    </citation>
    <scope>NUCLEOTIDE SEQUENCE [LARGE SCALE GENOMIC DNA]</scope>
    <source>
        <strain evidence="1 2">EC9</strain>
    </source>
</reference>
<dbReference type="Proteomes" id="UP000319557">
    <property type="component" value="Chromosome"/>
</dbReference>
<name>A0A517M248_9BACT</name>
<dbReference type="AlphaFoldDB" id="A0A517M248"/>
<sequence>MYLIIVPGDGTAQSYSLFTFRQISRHALAACRFSHNELPCISRLGVSPGLVAAEPGLTPNRLIKPTSR</sequence>
<organism evidence="1 2">
    <name type="scientific">Rosistilla ulvae</name>
    <dbReference type="NCBI Taxonomy" id="1930277"/>
    <lineage>
        <taxon>Bacteria</taxon>
        <taxon>Pseudomonadati</taxon>
        <taxon>Planctomycetota</taxon>
        <taxon>Planctomycetia</taxon>
        <taxon>Pirellulales</taxon>
        <taxon>Pirellulaceae</taxon>
        <taxon>Rosistilla</taxon>
    </lineage>
</organism>
<accession>A0A517M248</accession>
<proteinExistence type="predicted"/>
<dbReference type="EMBL" id="CP036261">
    <property type="protein sequence ID" value="QDS88952.1"/>
    <property type="molecule type" value="Genomic_DNA"/>
</dbReference>